<dbReference type="AlphaFoldDB" id="A0A0D0AHX1"/>
<name>A0A0D0AHX1_9AGAM</name>
<dbReference type="HOGENOM" id="CLU_356847_0_0_1"/>
<sequence length="786" mass="86932">MSPEARAQATIAIGANVEWRRARAVAAALKIDAIVQHKKYMSLNLESKANAYVNAISEPPEISMEVMDNCTAVELDDREDCSVAAYQVEVESFVIADKELDDAESLTLQLIDSDASTTSSDKDNLDDPAWSSCDLHHFMIGTFDVSFTGLRISNGTWCLIDPPELVYKPLRGYLPCVNFGLSSGSQGFKFALNPGASLEFSSTTGLYFEMNHWVQSEYPLLAGYGGDSDSESLSRLQQPPQPPAAAATTYDYRDNTSHSTQHPPVSDATPYNFQLSHSQEFTASGSRYPPPASIIPAPAAPYMAAYQEPACGDQYRSLFPVTSTSNIAAYNNPNSCLQEHVGSTIPSSQPELQLPTGERFYQAVHYPHNYSASNTGQDILQESAPQTFQNSTSFEAQTGSSVSSLEANVPNDKGCRPTDPQHESMRDQTRHMNQSAARGSQPEYQKVACGSPYRIPSSSIPSSTQQGTKPKVTSSVINGLKVGSSNRMTASLFEDTLYPSNQKNDELAKAAVDNEAAVDPDEKDGLVAWILQKGGQNTISQLKRTFKKLHEKSRCYAEGFVSGAYCLSFETFRNATDIAPSRKARATFLLSSYDFLDKLIELTAENGQTLWFRTPFTHPGVTGMVEYMLCTQQFRQHVKLTSPNWESRLINVFALAGTFCRWVVSRYSVQGCLLLEAVRIILSYAWNEQDRWTSVFLTIYAQATTNLVYRIGGGCHCQFLIDLAHPPSLGLRQFPLLFIRKCCADYFNDNYYGIGIIIEQISTKKLLHQVINCKKVSIMETARNKS</sequence>
<dbReference type="EMBL" id="KN835851">
    <property type="protein sequence ID" value="KIK33872.1"/>
    <property type="molecule type" value="Genomic_DNA"/>
</dbReference>
<keyword evidence="3" id="KW-1185">Reference proteome</keyword>
<evidence type="ECO:0000256" key="1">
    <source>
        <dbReference type="SAM" id="MobiDB-lite"/>
    </source>
</evidence>
<proteinExistence type="predicted"/>
<dbReference type="Proteomes" id="UP000054485">
    <property type="component" value="Unassembled WGS sequence"/>
</dbReference>
<feature type="region of interest" description="Disordered" evidence="1">
    <location>
        <begin position="386"/>
        <end position="443"/>
    </location>
</feature>
<feature type="compositionally biased region" description="Polar residues" evidence="1">
    <location>
        <begin position="386"/>
        <end position="406"/>
    </location>
</feature>
<accession>A0A0D0AHX1</accession>
<evidence type="ECO:0000313" key="2">
    <source>
        <dbReference type="EMBL" id="KIK33872.1"/>
    </source>
</evidence>
<dbReference type="InParanoid" id="A0A0D0AHX1"/>
<organism evidence="2 3">
    <name type="scientific">Suillus luteus UH-Slu-Lm8-n1</name>
    <dbReference type="NCBI Taxonomy" id="930992"/>
    <lineage>
        <taxon>Eukaryota</taxon>
        <taxon>Fungi</taxon>
        <taxon>Dikarya</taxon>
        <taxon>Basidiomycota</taxon>
        <taxon>Agaricomycotina</taxon>
        <taxon>Agaricomycetes</taxon>
        <taxon>Agaricomycetidae</taxon>
        <taxon>Boletales</taxon>
        <taxon>Suillineae</taxon>
        <taxon>Suillaceae</taxon>
        <taxon>Suillus</taxon>
    </lineage>
</organism>
<reference evidence="3" key="2">
    <citation type="submission" date="2015-01" db="EMBL/GenBank/DDBJ databases">
        <title>Evolutionary Origins and Diversification of the Mycorrhizal Mutualists.</title>
        <authorList>
            <consortium name="DOE Joint Genome Institute"/>
            <consortium name="Mycorrhizal Genomics Consortium"/>
            <person name="Kohler A."/>
            <person name="Kuo A."/>
            <person name="Nagy L.G."/>
            <person name="Floudas D."/>
            <person name="Copeland A."/>
            <person name="Barry K.W."/>
            <person name="Cichocki N."/>
            <person name="Veneault-Fourrey C."/>
            <person name="LaButti K."/>
            <person name="Lindquist E.A."/>
            <person name="Lipzen A."/>
            <person name="Lundell T."/>
            <person name="Morin E."/>
            <person name="Murat C."/>
            <person name="Riley R."/>
            <person name="Ohm R."/>
            <person name="Sun H."/>
            <person name="Tunlid A."/>
            <person name="Henrissat B."/>
            <person name="Grigoriev I.V."/>
            <person name="Hibbett D.S."/>
            <person name="Martin F."/>
        </authorList>
    </citation>
    <scope>NUCLEOTIDE SEQUENCE [LARGE SCALE GENOMIC DNA]</scope>
    <source>
        <strain evidence="3">UH-Slu-Lm8-n1</strain>
    </source>
</reference>
<gene>
    <name evidence="2" type="ORF">CY34DRAFT_110495</name>
</gene>
<feature type="compositionally biased region" description="Basic and acidic residues" evidence="1">
    <location>
        <begin position="413"/>
        <end position="430"/>
    </location>
</feature>
<evidence type="ECO:0000313" key="3">
    <source>
        <dbReference type="Proteomes" id="UP000054485"/>
    </source>
</evidence>
<feature type="region of interest" description="Disordered" evidence="1">
    <location>
        <begin position="229"/>
        <end position="248"/>
    </location>
</feature>
<dbReference type="OrthoDB" id="2692858at2759"/>
<protein>
    <submittedName>
        <fullName evidence="2">Uncharacterized protein</fullName>
    </submittedName>
</protein>
<reference evidence="2 3" key="1">
    <citation type="submission" date="2014-04" db="EMBL/GenBank/DDBJ databases">
        <authorList>
            <consortium name="DOE Joint Genome Institute"/>
            <person name="Kuo A."/>
            <person name="Ruytinx J."/>
            <person name="Rineau F."/>
            <person name="Colpaert J."/>
            <person name="Kohler A."/>
            <person name="Nagy L.G."/>
            <person name="Floudas D."/>
            <person name="Copeland A."/>
            <person name="Barry K.W."/>
            <person name="Cichocki N."/>
            <person name="Veneault-Fourrey C."/>
            <person name="LaButti K."/>
            <person name="Lindquist E.A."/>
            <person name="Lipzen A."/>
            <person name="Lundell T."/>
            <person name="Morin E."/>
            <person name="Murat C."/>
            <person name="Sun H."/>
            <person name="Tunlid A."/>
            <person name="Henrissat B."/>
            <person name="Grigoriev I.V."/>
            <person name="Hibbett D.S."/>
            <person name="Martin F."/>
            <person name="Nordberg H.P."/>
            <person name="Cantor M.N."/>
            <person name="Hua S.X."/>
        </authorList>
    </citation>
    <scope>NUCLEOTIDE SEQUENCE [LARGE SCALE GENOMIC DNA]</scope>
    <source>
        <strain evidence="2 3">UH-Slu-Lm8-n1</strain>
    </source>
</reference>